<protein>
    <submittedName>
        <fullName evidence="3">Cytochrome P450</fullName>
    </submittedName>
</protein>
<evidence type="ECO:0000313" key="4">
    <source>
        <dbReference type="Proteomes" id="UP000251213"/>
    </source>
</evidence>
<dbReference type="CDD" id="cd11033">
    <property type="entry name" value="CYP142-like"/>
    <property type="match status" value="1"/>
</dbReference>
<dbReference type="PROSITE" id="PS00086">
    <property type="entry name" value="CYTOCHROME_P450"/>
    <property type="match status" value="1"/>
</dbReference>
<dbReference type="Gene3D" id="1.10.630.10">
    <property type="entry name" value="Cytochrome P450"/>
    <property type="match status" value="1"/>
</dbReference>
<keyword evidence="2" id="KW-0503">Monooxygenase</keyword>
<gene>
    <name evidence="3" type="ORF">DL897_08990</name>
</gene>
<dbReference type="PANTHER" id="PTHR46696:SF4">
    <property type="entry name" value="BIOTIN BIOSYNTHESIS CYTOCHROME P450"/>
    <property type="match status" value="1"/>
</dbReference>
<dbReference type="RefSeq" id="WP_113658818.1">
    <property type="nucleotide sequence ID" value="NZ_KZ845666.1"/>
</dbReference>
<dbReference type="EMBL" id="QJKK01000004">
    <property type="protein sequence ID" value="RAL24447.1"/>
    <property type="molecule type" value="Genomic_DNA"/>
</dbReference>
<keyword evidence="2" id="KW-0408">Iron</keyword>
<dbReference type="GO" id="GO:0020037">
    <property type="term" value="F:heme binding"/>
    <property type="evidence" value="ECO:0007669"/>
    <property type="project" value="InterPro"/>
</dbReference>
<keyword evidence="2" id="KW-0479">Metal-binding</keyword>
<dbReference type="GO" id="GO:0008395">
    <property type="term" value="F:steroid hydroxylase activity"/>
    <property type="evidence" value="ECO:0007669"/>
    <property type="project" value="TreeGrafter"/>
</dbReference>
<dbReference type="InterPro" id="IPR036396">
    <property type="entry name" value="Cyt_P450_sf"/>
</dbReference>
<proteinExistence type="inferred from homology"/>
<keyword evidence="2" id="KW-0349">Heme</keyword>
<dbReference type="Pfam" id="PF00067">
    <property type="entry name" value="p450"/>
    <property type="match status" value="1"/>
</dbReference>
<evidence type="ECO:0000256" key="2">
    <source>
        <dbReference type="RuleBase" id="RU000461"/>
    </source>
</evidence>
<comment type="similarity">
    <text evidence="1 2">Belongs to the cytochrome P450 family.</text>
</comment>
<evidence type="ECO:0000256" key="1">
    <source>
        <dbReference type="ARBA" id="ARBA00010617"/>
    </source>
</evidence>
<name>A0A364K542_9BACL</name>
<dbReference type="PANTHER" id="PTHR46696">
    <property type="entry name" value="P450, PUTATIVE (EUROFUNG)-RELATED"/>
    <property type="match status" value="1"/>
</dbReference>
<dbReference type="OrthoDB" id="9801155at2"/>
<dbReference type="GO" id="GO:0036199">
    <property type="term" value="F:cholest-4-en-3-one 26-monooxygenase activity"/>
    <property type="evidence" value="ECO:0007669"/>
    <property type="project" value="TreeGrafter"/>
</dbReference>
<dbReference type="AlphaFoldDB" id="A0A364K542"/>
<sequence length="420" mass="47209">MNKSYFMDSSHINLEEVDLTDPYLYSNGNPHLIWHAMRNRAPIHWQTVREGLGFWSLTKYNDAVKVLKDHERFTSERGTLLNLLGTNDPAGGRQLAATDPPRHTQMRRPLQQAFNTKALEKHIESIRSEVYKVLQPAVGGELFDFAAASTYLSTSVAGILLNLPSEDWPMLTQLTSMAVAPSDSEYELQDGSKATLERAHREIFAYFQDIIQQRQRTPGDDPISILLSLEVDGQRMNPGAVISNCYSLLLGATVTTPHVSSSALLELMKSGGYEEWAAHPEHLTSGVEEAIRWSSPASHFMRYATQDVEIRDTKIKEGEAVVVWLGSANRDEDIFQDPYKFNFRRNPNPHISFGSGHHHCLGHTAARLSLGILFKALLENFESFELKGDVEYLSSNFISGIKHLPVIGHIRSGAEKHFRI</sequence>
<comment type="caution">
    <text evidence="3">The sequence shown here is derived from an EMBL/GenBank/DDBJ whole genome shotgun (WGS) entry which is preliminary data.</text>
</comment>
<dbReference type="GO" id="GO:0005506">
    <property type="term" value="F:iron ion binding"/>
    <property type="evidence" value="ECO:0007669"/>
    <property type="project" value="InterPro"/>
</dbReference>
<reference evidence="3 4" key="1">
    <citation type="submission" date="2018-06" db="EMBL/GenBank/DDBJ databases">
        <title>Thermoflavimicrobium daqus sp. nov., a thermophilic microbe isolated from Moutai-flavour Daqu.</title>
        <authorList>
            <person name="Wang X."/>
            <person name="Zhou H."/>
        </authorList>
    </citation>
    <scope>NUCLEOTIDE SEQUENCE [LARGE SCALE GENOMIC DNA]</scope>
    <source>
        <strain evidence="3 4">FBKL4.011</strain>
    </source>
</reference>
<organism evidence="3 4">
    <name type="scientific">Thermoflavimicrobium daqui</name>
    <dbReference type="NCBI Taxonomy" id="2137476"/>
    <lineage>
        <taxon>Bacteria</taxon>
        <taxon>Bacillati</taxon>
        <taxon>Bacillota</taxon>
        <taxon>Bacilli</taxon>
        <taxon>Bacillales</taxon>
        <taxon>Thermoactinomycetaceae</taxon>
        <taxon>Thermoflavimicrobium</taxon>
    </lineage>
</organism>
<dbReference type="SUPFAM" id="SSF48264">
    <property type="entry name" value="Cytochrome P450"/>
    <property type="match status" value="1"/>
</dbReference>
<reference evidence="3 4" key="2">
    <citation type="submission" date="2018-06" db="EMBL/GenBank/DDBJ databases">
        <authorList>
            <person name="Zhirakovskaya E."/>
        </authorList>
    </citation>
    <scope>NUCLEOTIDE SEQUENCE [LARGE SCALE GENOMIC DNA]</scope>
    <source>
        <strain evidence="3 4">FBKL4.011</strain>
    </source>
</reference>
<dbReference type="Proteomes" id="UP000251213">
    <property type="component" value="Unassembled WGS sequence"/>
</dbReference>
<accession>A0A364K542</accession>
<dbReference type="GO" id="GO:0006707">
    <property type="term" value="P:cholesterol catabolic process"/>
    <property type="evidence" value="ECO:0007669"/>
    <property type="project" value="TreeGrafter"/>
</dbReference>
<keyword evidence="4" id="KW-1185">Reference proteome</keyword>
<dbReference type="InterPro" id="IPR017972">
    <property type="entry name" value="Cyt_P450_CS"/>
</dbReference>
<keyword evidence="2" id="KW-0560">Oxidoreductase</keyword>
<dbReference type="InterPro" id="IPR001128">
    <property type="entry name" value="Cyt_P450"/>
</dbReference>
<evidence type="ECO:0000313" key="3">
    <source>
        <dbReference type="EMBL" id="RAL24447.1"/>
    </source>
</evidence>